<dbReference type="InterPro" id="IPR000683">
    <property type="entry name" value="Gfo/Idh/MocA-like_OxRdtase_N"/>
</dbReference>
<evidence type="ECO:0000259" key="4">
    <source>
        <dbReference type="Pfam" id="PF22725"/>
    </source>
</evidence>
<gene>
    <name evidence="5" type="primary">iolW_2</name>
    <name evidence="5" type="ORF">GALL_412720</name>
</gene>
<dbReference type="InterPro" id="IPR051317">
    <property type="entry name" value="Gfo/Idh/MocA_oxidoreduct"/>
</dbReference>
<dbReference type="EC" id="1.1.1.371" evidence="5"/>
<dbReference type="InterPro" id="IPR036291">
    <property type="entry name" value="NAD(P)-bd_dom_sf"/>
</dbReference>
<dbReference type="GO" id="GO:0102497">
    <property type="term" value="F:scyllo-inositol dehydrogenase (NADP+) activity"/>
    <property type="evidence" value="ECO:0007669"/>
    <property type="project" value="UniProtKB-EC"/>
</dbReference>
<evidence type="ECO:0000256" key="1">
    <source>
        <dbReference type="ARBA" id="ARBA00010928"/>
    </source>
</evidence>
<dbReference type="Pfam" id="PF22725">
    <property type="entry name" value="GFO_IDH_MocA_C3"/>
    <property type="match status" value="1"/>
</dbReference>
<dbReference type="EMBL" id="MLJW01001710">
    <property type="protein sequence ID" value="OIQ77040.1"/>
    <property type="molecule type" value="Genomic_DNA"/>
</dbReference>
<keyword evidence="2 5" id="KW-0560">Oxidoreductase</keyword>
<accession>A0A1J5Q199</accession>
<dbReference type="AlphaFoldDB" id="A0A1J5Q199"/>
<reference evidence="5" key="1">
    <citation type="submission" date="2016-10" db="EMBL/GenBank/DDBJ databases">
        <title>Sequence of Gallionella enrichment culture.</title>
        <authorList>
            <person name="Poehlein A."/>
            <person name="Muehling M."/>
            <person name="Daniel R."/>
        </authorList>
    </citation>
    <scope>NUCLEOTIDE SEQUENCE</scope>
</reference>
<sequence>MSRMRVAMVGYGDAGRGIHARLLRACGDTVTHVVVRSPERAASARVDWPDVTLHPDVESLVGAIGAGAGEPVDVVVVASPTGLHAGHVRALAETGRPIVVDKPIATDAASAREVVEVAERSGTPLTVFQNRRWDPEQLTLRAVLASGELGSVHRFERRWERWRPVPKDRWKENDPIGGGLLLDLGAHLVDSAVQLFGPVDTVYAELRSVTTATEDDVFLALRHRDGVTSHLQASGIAGAPGPRTRVLGSGGAFVLTEFEGEAAPFVVSGTGPGADVSGGHEGWLVRGTIAAPVTRAAGGHEDFYRAVESWVLDGGPVPVDPWDAVRTAAVLDAARVSSAGRVVVEVGTV</sequence>
<dbReference type="Pfam" id="PF01408">
    <property type="entry name" value="GFO_IDH_MocA"/>
    <property type="match status" value="1"/>
</dbReference>
<organism evidence="5">
    <name type="scientific">mine drainage metagenome</name>
    <dbReference type="NCBI Taxonomy" id="410659"/>
    <lineage>
        <taxon>unclassified sequences</taxon>
        <taxon>metagenomes</taxon>
        <taxon>ecological metagenomes</taxon>
    </lineage>
</organism>
<dbReference type="PANTHER" id="PTHR43708">
    <property type="entry name" value="CONSERVED EXPRESSED OXIDOREDUCTASE (EUROFUNG)"/>
    <property type="match status" value="1"/>
</dbReference>
<dbReference type="SUPFAM" id="SSF55347">
    <property type="entry name" value="Glyceraldehyde-3-phosphate dehydrogenase-like, C-terminal domain"/>
    <property type="match status" value="1"/>
</dbReference>
<name>A0A1J5Q199_9ZZZZ</name>
<dbReference type="SUPFAM" id="SSF51735">
    <property type="entry name" value="NAD(P)-binding Rossmann-fold domains"/>
    <property type="match status" value="1"/>
</dbReference>
<evidence type="ECO:0000259" key="3">
    <source>
        <dbReference type="Pfam" id="PF01408"/>
    </source>
</evidence>
<feature type="domain" description="Gfo/Idh/MocA-like oxidoreductase N-terminal" evidence="3">
    <location>
        <begin position="4"/>
        <end position="127"/>
    </location>
</feature>
<dbReference type="PANTHER" id="PTHR43708:SF5">
    <property type="entry name" value="CONSERVED EXPRESSED OXIDOREDUCTASE (EUROFUNG)-RELATED"/>
    <property type="match status" value="1"/>
</dbReference>
<proteinExistence type="inferred from homology"/>
<comment type="similarity">
    <text evidence="1">Belongs to the Gfo/Idh/MocA family.</text>
</comment>
<dbReference type="GO" id="GO:0000166">
    <property type="term" value="F:nucleotide binding"/>
    <property type="evidence" value="ECO:0007669"/>
    <property type="project" value="InterPro"/>
</dbReference>
<dbReference type="Gene3D" id="3.30.360.10">
    <property type="entry name" value="Dihydrodipicolinate Reductase, domain 2"/>
    <property type="match status" value="1"/>
</dbReference>
<feature type="domain" description="GFO/IDH/MocA-like oxidoreductase" evidence="4">
    <location>
        <begin position="139"/>
        <end position="253"/>
    </location>
</feature>
<dbReference type="Gene3D" id="3.40.50.720">
    <property type="entry name" value="NAD(P)-binding Rossmann-like Domain"/>
    <property type="match status" value="1"/>
</dbReference>
<protein>
    <submittedName>
        <fullName evidence="5">Scyllo-inositol 2-dehydrogenase</fullName>
        <ecNumber evidence="5">1.1.1.371</ecNumber>
    </submittedName>
</protein>
<comment type="caution">
    <text evidence="5">The sequence shown here is derived from an EMBL/GenBank/DDBJ whole genome shotgun (WGS) entry which is preliminary data.</text>
</comment>
<evidence type="ECO:0000256" key="2">
    <source>
        <dbReference type="ARBA" id="ARBA00023002"/>
    </source>
</evidence>
<dbReference type="InterPro" id="IPR055170">
    <property type="entry name" value="GFO_IDH_MocA-like_dom"/>
</dbReference>
<evidence type="ECO:0000313" key="5">
    <source>
        <dbReference type="EMBL" id="OIQ77040.1"/>
    </source>
</evidence>